<feature type="compositionally biased region" description="Acidic residues" evidence="5">
    <location>
        <begin position="320"/>
        <end position="335"/>
    </location>
</feature>
<name>A0AAN6IYS2_EXODE</name>
<dbReference type="SMART" id="SM00356">
    <property type="entry name" value="ZnF_C3H1"/>
    <property type="match status" value="1"/>
</dbReference>
<keyword evidence="2 4" id="KW-0863">Zinc-finger</keyword>
<evidence type="ECO:0000256" key="3">
    <source>
        <dbReference type="ARBA" id="ARBA00022833"/>
    </source>
</evidence>
<feature type="region of interest" description="Disordered" evidence="5">
    <location>
        <begin position="151"/>
        <end position="347"/>
    </location>
</feature>
<feature type="compositionally biased region" description="Basic and acidic residues" evidence="5">
    <location>
        <begin position="556"/>
        <end position="572"/>
    </location>
</feature>
<sequence>MDSSTNGPMNGSQPANNPSYTFLESVHNFAASDALQDGGEDYSQYFDPALFDNTTIGPGFSQQQQTMSQNFNPNVARQSNSPALPQYNPSQQNYSMGQYQQGLYDSRQMPQHNYDPGFYARPSASPVGFDSSYGYHAQMPFNGQNYDTQQAHMPARQTPTPTANYQPRQQQPSPYVNIGPRPSQLSQSPGMMQYPSYQEQQSQHTSNPFVDPSLLTASQLNNPNQPGSSFQPHQQFIAPSYFKPGSTIDPQSLQGQQPFQPVQQPQQQSLQIPQSAPVIQPKPEKSSTSKPAAARKANSATKKNGSAGPKAAGQPSGVDSDPDSDDDLVIEDQEPPETTPALLCVSKPTDERGRALYDAVQAVWYPRNKPVPAEKIRSAIAAFGETVRGLRDAWKAKNDSLRKAEIPNSPTASQAGQLKEDVARYRQVMESVMARSLLYGHPAIVKRLGDNPITMAALYSFMLDRFNAGDYDSTVVAAILKFVVEFKSLDTEMLEMTKLSKILQRLTKKATSDIKTMSQSILDNAVTASAEKAAKGADGKSEKPASPAATGNATDAARKEAVAGVKRAREADSASSAVPKKVVKVIPQSSKPLALQNAERRKALDAAQASKGSDKSATGTTATAAAKAKIAVTAPPKSAVFSSLMSASKKPGTSIAARAAAAAAAKDKPSADGSPAANSAASAKKEQPRKESPPRNGGPIAAAKTTSSFLGLLADMEKKPDKEVKKEAERPNETEEERAQRLRKEARRKLRVSWKADAELVDIRLFTHDPEEEIGQADSLKRDAGDTGKEGEALKMHKDMEDLGEDEDEDAFEEFEPYTTPSEVDFSVLKDEADLLTMNGIKHGGAMKAESPSSEAQDKHEQDTVMTIYASKADRPPTPKEPDDTAEDFEPAEPETPFGEPSEKTRQRETEYRARLARNQPNTNPMPSTRLDLAAQIQAMTMAQTSQPQSTLIPAELQRTLSMLGRSSQATPPPQPTTTPALDIQALLQTVQQVSQNLQGPMQQPTYQNPVQPPIQTTNLSDLLASLQQSAAPQPTTAALGLAGSTYSGSADDASRKHGRTDSNDYDNDDGRKGGNKKKKGAFTGGDQSRPYNYKTQPCAFWEQGKCIKGDMCTYRHGDEDA</sequence>
<reference evidence="7" key="1">
    <citation type="submission" date="2023-01" db="EMBL/GenBank/DDBJ databases">
        <title>Exophiala dermititidis isolated from Cystic Fibrosis Patient.</title>
        <authorList>
            <person name="Kurbessoian T."/>
            <person name="Crocker A."/>
            <person name="Murante D."/>
            <person name="Hogan D.A."/>
            <person name="Stajich J.E."/>
        </authorList>
    </citation>
    <scope>NUCLEOTIDE SEQUENCE</scope>
    <source>
        <strain evidence="7">Ex8</strain>
    </source>
</reference>
<dbReference type="Proteomes" id="UP001161757">
    <property type="component" value="Unassembled WGS sequence"/>
</dbReference>
<organism evidence="7 8">
    <name type="scientific">Exophiala dermatitidis</name>
    <name type="common">Black yeast-like fungus</name>
    <name type="synonym">Wangiella dermatitidis</name>
    <dbReference type="NCBI Taxonomy" id="5970"/>
    <lineage>
        <taxon>Eukaryota</taxon>
        <taxon>Fungi</taxon>
        <taxon>Dikarya</taxon>
        <taxon>Ascomycota</taxon>
        <taxon>Pezizomycotina</taxon>
        <taxon>Eurotiomycetes</taxon>
        <taxon>Chaetothyriomycetidae</taxon>
        <taxon>Chaetothyriales</taxon>
        <taxon>Herpotrichiellaceae</taxon>
        <taxon>Exophiala</taxon>
    </lineage>
</organism>
<feature type="region of interest" description="Disordered" evidence="5">
    <location>
        <begin position="715"/>
        <end position="749"/>
    </location>
</feature>
<dbReference type="PROSITE" id="PS50103">
    <property type="entry name" value="ZF_C3H1"/>
    <property type="match status" value="1"/>
</dbReference>
<dbReference type="SUPFAM" id="SSF90229">
    <property type="entry name" value="CCCH zinc finger"/>
    <property type="match status" value="1"/>
</dbReference>
<feature type="compositionally biased region" description="Acidic residues" evidence="5">
    <location>
        <begin position="884"/>
        <end position="893"/>
    </location>
</feature>
<feature type="domain" description="C3H1-type" evidence="6">
    <location>
        <begin position="1093"/>
        <end position="1120"/>
    </location>
</feature>
<dbReference type="EMBL" id="JAJGCB010000007">
    <property type="protein sequence ID" value="KAJ8991921.1"/>
    <property type="molecule type" value="Genomic_DNA"/>
</dbReference>
<dbReference type="InterPro" id="IPR036855">
    <property type="entry name" value="Znf_CCCH_sf"/>
</dbReference>
<dbReference type="Gene3D" id="4.10.1000.10">
    <property type="entry name" value="Zinc finger, CCCH-type"/>
    <property type="match status" value="1"/>
</dbReference>
<feature type="compositionally biased region" description="Acidic residues" evidence="5">
    <location>
        <begin position="802"/>
        <end position="811"/>
    </location>
</feature>
<feature type="compositionally biased region" description="Basic and acidic residues" evidence="5">
    <location>
        <begin position="872"/>
        <end position="883"/>
    </location>
</feature>
<feature type="compositionally biased region" description="Low complexity" evidence="5">
    <location>
        <begin position="250"/>
        <end position="277"/>
    </location>
</feature>
<feature type="zinc finger region" description="C3H1-type" evidence="4">
    <location>
        <begin position="1093"/>
        <end position="1120"/>
    </location>
</feature>
<evidence type="ECO:0000313" key="7">
    <source>
        <dbReference type="EMBL" id="KAJ8991921.1"/>
    </source>
</evidence>
<feature type="compositionally biased region" description="Basic and acidic residues" evidence="5">
    <location>
        <begin position="533"/>
        <end position="543"/>
    </location>
</feature>
<feature type="region of interest" description="Disordered" evidence="5">
    <location>
        <begin position="841"/>
        <end position="928"/>
    </location>
</feature>
<evidence type="ECO:0000256" key="5">
    <source>
        <dbReference type="SAM" id="MobiDB-lite"/>
    </source>
</evidence>
<feature type="compositionally biased region" description="Basic and acidic residues" evidence="5">
    <location>
        <begin position="683"/>
        <end position="693"/>
    </location>
</feature>
<evidence type="ECO:0000256" key="1">
    <source>
        <dbReference type="ARBA" id="ARBA00022723"/>
    </source>
</evidence>
<evidence type="ECO:0000256" key="4">
    <source>
        <dbReference type="PROSITE-ProRule" id="PRU00723"/>
    </source>
</evidence>
<feature type="compositionally biased region" description="Basic and acidic residues" evidence="5">
    <location>
        <begin position="779"/>
        <end position="801"/>
    </location>
</feature>
<feature type="compositionally biased region" description="Polar residues" evidence="5">
    <location>
        <begin position="215"/>
        <end position="234"/>
    </location>
</feature>
<dbReference type="InterPro" id="IPR000571">
    <property type="entry name" value="Znf_CCCH"/>
</dbReference>
<feature type="region of interest" description="Disordered" evidence="5">
    <location>
        <begin position="1040"/>
        <end position="1094"/>
    </location>
</feature>
<keyword evidence="1 4" id="KW-0479">Metal-binding</keyword>
<protein>
    <recommendedName>
        <fullName evidence="6">C3H1-type domain-containing protein</fullName>
    </recommendedName>
</protein>
<feature type="region of interest" description="Disordered" evidence="5">
    <location>
        <begin position="593"/>
        <end position="619"/>
    </location>
</feature>
<feature type="region of interest" description="Disordered" evidence="5">
    <location>
        <begin position="666"/>
        <end position="702"/>
    </location>
</feature>
<feature type="compositionally biased region" description="Polar residues" evidence="5">
    <location>
        <begin position="183"/>
        <end position="208"/>
    </location>
</feature>
<comment type="caution">
    <text evidence="7">The sequence shown here is derived from an EMBL/GenBank/DDBJ whole genome shotgun (WGS) entry which is preliminary data.</text>
</comment>
<dbReference type="AlphaFoldDB" id="A0AAN6IYS2"/>
<feature type="compositionally biased region" description="Basic and acidic residues" evidence="5">
    <location>
        <begin position="901"/>
        <end position="914"/>
    </location>
</feature>
<feature type="region of interest" description="Disordered" evidence="5">
    <location>
        <begin position="1"/>
        <end position="20"/>
    </location>
</feature>
<feature type="region of interest" description="Disordered" evidence="5">
    <location>
        <begin position="533"/>
        <end position="579"/>
    </location>
</feature>
<proteinExistence type="predicted"/>
<feature type="compositionally biased region" description="Basic and acidic residues" evidence="5">
    <location>
        <begin position="1053"/>
        <end position="1073"/>
    </location>
</feature>
<dbReference type="GO" id="GO:0008270">
    <property type="term" value="F:zinc ion binding"/>
    <property type="evidence" value="ECO:0007669"/>
    <property type="project" value="UniProtKB-KW"/>
</dbReference>
<evidence type="ECO:0000256" key="2">
    <source>
        <dbReference type="ARBA" id="ARBA00022771"/>
    </source>
</evidence>
<feature type="compositionally biased region" description="Basic and acidic residues" evidence="5">
    <location>
        <begin position="715"/>
        <end position="743"/>
    </location>
</feature>
<keyword evidence="3 4" id="KW-0862">Zinc</keyword>
<feature type="compositionally biased region" description="Polar residues" evidence="5">
    <location>
        <begin position="151"/>
        <end position="174"/>
    </location>
</feature>
<accession>A0AAN6IYS2</accession>
<evidence type="ECO:0000313" key="8">
    <source>
        <dbReference type="Proteomes" id="UP001161757"/>
    </source>
</evidence>
<feature type="region of interest" description="Disordered" evidence="5">
    <location>
        <begin position="774"/>
        <end position="811"/>
    </location>
</feature>
<evidence type="ECO:0000259" key="6">
    <source>
        <dbReference type="PROSITE" id="PS50103"/>
    </source>
</evidence>
<feature type="compositionally biased region" description="Low complexity" evidence="5">
    <location>
        <begin position="671"/>
        <end position="682"/>
    </location>
</feature>
<gene>
    <name evidence="7" type="ORF">HRR80_004538</name>
</gene>